<accession>A0AAX6DYS8</accession>
<keyword evidence="1" id="KW-0812">Transmembrane</keyword>
<evidence type="ECO:0000313" key="3">
    <source>
        <dbReference type="Proteomes" id="UP001140949"/>
    </source>
</evidence>
<keyword evidence="1" id="KW-1133">Transmembrane helix</keyword>
<name>A0AAX6DYS8_IRIPA</name>
<comment type="caution">
    <text evidence="2">The sequence shown here is derived from an EMBL/GenBank/DDBJ whole genome shotgun (WGS) entry which is preliminary data.</text>
</comment>
<reference evidence="2" key="1">
    <citation type="journal article" date="2023" name="GigaByte">
        <title>Genome assembly of the bearded iris, Iris pallida Lam.</title>
        <authorList>
            <person name="Bruccoleri R.E."/>
            <person name="Oakeley E.J."/>
            <person name="Faust A.M.E."/>
            <person name="Altorfer M."/>
            <person name="Dessus-Babus S."/>
            <person name="Burckhardt D."/>
            <person name="Oertli M."/>
            <person name="Naumann U."/>
            <person name="Petersen F."/>
            <person name="Wong J."/>
        </authorList>
    </citation>
    <scope>NUCLEOTIDE SEQUENCE</scope>
    <source>
        <strain evidence="2">GSM-AAB239-AS_SAM_17_03QT</strain>
    </source>
</reference>
<dbReference type="EMBL" id="JANAVB010041219">
    <property type="protein sequence ID" value="KAJ6796839.1"/>
    <property type="molecule type" value="Genomic_DNA"/>
</dbReference>
<organism evidence="2 3">
    <name type="scientific">Iris pallida</name>
    <name type="common">Sweet iris</name>
    <dbReference type="NCBI Taxonomy" id="29817"/>
    <lineage>
        <taxon>Eukaryota</taxon>
        <taxon>Viridiplantae</taxon>
        <taxon>Streptophyta</taxon>
        <taxon>Embryophyta</taxon>
        <taxon>Tracheophyta</taxon>
        <taxon>Spermatophyta</taxon>
        <taxon>Magnoliopsida</taxon>
        <taxon>Liliopsida</taxon>
        <taxon>Asparagales</taxon>
        <taxon>Iridaceae</taxon>
        <taxon>Iridoideae</taxon>
        <taxon>Irideae</taxon>
        <taxon>Iris</taxon>
    </lineage>
</organism>
<feature type="transmembrane region" description="Helical" evidence="1">
    <location>
        <begin position="17"/>
        <end position="35"/>
    </location>
</feature>
<keyword evidence="3" id="KW-1185">Reference proteome</keyword>
<evidence type="ECO:0000313" key="2">
    <source>
        <dbReference type="EMBL" id="KAJ6796839.1"/>
    </source>
</evidence>
<reference evidence="2" key="2">
    <citation type="submission" date="2023-04" db="EMBL/GenBank/DDBJ databases">
        <authorList>
            <person name="Bruccoleri R.E."/>
            <person name="Oakeley E.J."/>
            <person name="Faust A.-M."/>
            <person name="Dessus-Babus S."/>
            <person name="Altorfer M."/>
            <person name="Burckhardt D."/>
            <person name="Oertli M."/>
            <person name="Naumann U."/>
            <person name="Petersen F."/>
            <person name="Wong J."/>
        </authorList>
    </citation>
    <scope>NUCLEOTIDE SEQUENCE</scope>
    <source>
        <strain evidence="2">GSM-AAB239-AS_SAM_17_03QT</strain>
        <tissue evidence="2">Leaf</tissue>
    </source>
</reference>
<proteinExistence type="predicted"/>
<sequence>MMCCNSYGPSFHLLVTYKRSLAFSFFITLNLFLYIKREVGIACNMHIYG</sequence>
<dbReference type="AlphaFoldDB" id="A0AAX6DYS8"/>
<dbReference type="Proteomes" id="UP001140949">
    <property type="component" value="Unassembled WGS sequence"/>
</dbReference>
<evidence type="ECO:0000256" key="1">
    <source>
        <dbReference type="SAM" id="Phobius"/>
    </source>
</evidence>
<keyword evidence="1" id="KW-0472">Membrane</keyword>
<protein>
    <submittedName>
        <fullName evidence="2">Uncharacterized protein</fullName>
    </submittedName>
</protein>
<gene>
    <name evidence="2" type="ORF">M6B38_220520</name>
</gene>